<evidence type="ECO:0000256" key="8">
    <source>
        <dbReference type="ARBA" id="ARBA00022837"/>
    </source>
</evidence>
<dbReference type="PANTHER" id="PTHR10091">
    <property type="entry name" value="ALDOSE-1-EPIMERASE"/>
    <property type="match status" value="1"/>
</dbReference>
<evidence type="ECO:0000256" key="6">
    <source>
        <dbReference type="ARBA" id="ARBA00013185"/>
    </source>
</evidence>
<protein>
    <recommendedName>
        <fullName evidence="7 11">Aldose 1-epimerase</fullName>
        <ecNumber evidence="6 11">5.1.3.3</ecNumber>
    </recommendedName>
</protein>
<comment type="catalytic activity">
    <reaction evidence="1 11">
        <text>alpha-D-glucose = beta-D-glucose</text>
        <dbReference type="Rhea" id="RHEA:10264"/>
        <dbReference type="ChEBI" id="CHEBI:15903"/>
        <dbReference type="ChEBI" id="CHEBI:17925"/>
        <dbReference type="EC" id="5.1.3.3"/>
    </reaction>
</comment>
<accession>A0ABY2WJE9</accession>
<evidence type="ECO:0000313" key="12">
    <source>
        <dbReference type="EMBL" id="TMU54636.1"/>
    </source>
</evidence>
<dbReference type="Proteomes" id="UP000751614">
    <property type="component" value="Unassembled WGS sequence"/>
</dbReference>
<evidence type="ECO:0000313" key="13">
    <source>
        <dbReference type="Proteomes" id="UP000751614"/>
    </source>
</evidence>
<sequence length="353" mass="39981">MTIEESTFGHTKENKEVSLFKLSNGFEMKVEILNYGGIIKNIFVPDRYGKVEDVVLGHDDILGYEEKSDYFGCIAGRFANRINQGRFYINGTQFQLPQNSNGNSLHGGVKGFDKQVWEAQVFNRGKEVGVSLFYLSKDGEEDYPGNMKCWVTYTLDNSNQLRIEYRAETDKTTIVNLTNHTYFNLKDGGETNILDHNLRIYASHYTPVDSNLIPFGTLDSVEDTPFDFREFAPIGDKIDQEHTQLVNGGGYDHNFVLDKNNGECNLIASVYEPISGRMLEVLTTEPGIQFYSGNFLKGDIVGKNNVPYEYRSGLCLETQHFPDSPNHKQFPSTILNPGEQFESTTIYKFGVEP</sequence>
<evidence type="ECO:0000256" key="2">
    <source>
        <dbReference type="ARBA" id="ARBA00001913"/>
    </source>
</evidence>
<dbReference type="Pfam" id="PF01263">
    <property type="entry name" value="Aldose_epim"/>
    <property type="match status" value="1"/>
</dbReference>
<evidence type="ECO:0000256" key="9">
    <source>
        <dbReference type="ARBA" id="ARBA00023235"/>
    </source>
</evidence>
<dbReference type="NCBIfam" id="NF008277">
    <property type="entry name" value="PRK11055.1"/>
    <property type="match status" value="1"/>
</dbReference>
<keyword evidence="10 11" id="KW-0119">Carbohydrate metabolism</keyword>
<dbReference type="InterPro" id="IPR014718">
    <property type="entry name" value="GH-type_carb-bd"/>
</dbReference>
<dbReference type="SUPFAM" id="SSF74650">
    <property type="entry name" value="Galactose mutarotase-like"/>
    <property type="match status" value="1"/>
</dbReference>
<evidence type="ECO:0000256" key="11">
    <source>
        <dbReference type="PIRNR" id="PIRNR005096"/>
    </source>
</evidence>
<dbReference type="InterPro" id="IPR047215">
    <property type="entry name" value="Galactose_mutarotase-like"/>
</dbReference>
<dbReference type="InterPro" id="IPR008183">
    <property type="entry name" value="Aldose_1/G6P_1-epimerase"/>
</dbReference>
<evidence type="ECO:0000256" key="7">
    <source>
        <dbReference type="ARBA" id="ARBA00014165"/>
    </source>
</evidence>
<comment type="similarity">
    <text evidence="4 11">Belongs to the aldose epimerase family.</text>
</comment>
<reference evidence="12 13" key="1">
    <citation type="submission" date="2019-05" db="EMBL/GenBank/DDBJ databases">
        <title>Flagellimonas sp. AsT0115, sp. nov., isolated from a marine red algae, Asparagopsis taxiformis.</title>
        <authorList>
            <person name="Kim J."/>
            <person name="Jeong S.E."/>
            <person name="Jeon C.O."/>
        </authorList>
    </citation>
    <scope>NUCLEOTIDE SEQUENCE [LARGE SCALE GENOMIC DNA]</scope>
    <source>
        <strain evidence="12 13">AsT0115</strain>
    </source>
</reference>
<dbReference type="EMBL" id="VCNI01000002">
    <property type="protein sequence ID" value="TMU54636.1"/>
    <property type="molecule type" value="Genomic_DNA"/>
</dbReference>
<dbReference type="PANTHER" id="PTHR10091:SF0">
    <property type="entry name" value="GALACTOSE MUTAROTASE"/>
    <property type="match status" value="1"/>
</dbReference>
<dbReference type="PIRSF" id="PIRSF005096">
    <property type="entry name" value="GALM"/>
    <property type="match status" value="1"/>
</dbReference>
<dbReference type="InterPro" id="IPR015443">
    <property type="entry name" value="Aldose_1-epimerase"/>
</dbReference>
<comment type="subunit">
    <text evidence="5">Monomer.</text>
</comment>
<dbReference type="InterPro" id="IPR018052">
    <property type="entry name" value="Ald1_epimerase_CS"/>
</dbReference>
<keyword evidence="8" id="KW-0106">Calcium</keyword>
<evidence type="ECO:0000256" key="5">
    <source>
        <dbReference type="ARBA" id="ARBA00011245"/>
    </source>
</evidence>
<evidence type="ECO:0000256" key="10">
    <source>
        <dbReference type="ARBA" id="ARBA00023277"/>
    </source>
</evidence>
<evidence type="ECO:0000256" key="4">
    <source>
        <dbReference type="ARBA" id="ARBA00006206"/>
    </source>
</evidence>
<keyword evidence="13" id="KW-1185">Reference proteome</keyword>
<organism evidence="12 13">
    <name type="scientific">Flagellimonas algicola</name>
    <dbReference type="NCBI Taxonomy" id="2583815"/>
    <lineage>
        <taxon>Bacteria</taxon>
        <taxon>Pseudomonadati</taxon>
        <taxon>Bacteroidota</taxon>
        <taxon>Flavobacteriia</taxon>
        <taxon>Flavobacteriales</taxon>
        <taxon>Flavobacteriaceae</taxon>
        <taxon>Flagellimonas</taxon>
    </lineage>
</organism>
<dbReference type="EC" id="5.1.3.3" evidence="6 11"/>
<gene>
    <name evidence="12" type="ORF">FGG15_10525</name>
</gene>
<dbReference type="Gene3D" id="2.70.98.10">
    <property type="match status" value="1"/>
</dbReference>
<name>A0ABY2WJE9_9FLAO</name>
<dbReference type="RefSeq" id="WP_138836012.1">
    <property type="nucleotide sequence ID" value="NZ_VCNI01000002.1"/>
</dbReference>
<comment type="cofactor">
    <cofactor evidence="2">
        <name>Ca(2+)</name>
        <dbReference type="ChEBI" id="CHEBI:29108"/>
    </cofactor>
</comment>
<dbReference type="InterPro" id="IPR011013">
    <property type="entry name" value="Gal_mutarotase_sf_dom"/>
</dbReference>
<dbReference type="PROSITE" id="PS00545">
    <property type="entry name" value="ALDOSE_1_EPIMERASE"/>
    <property type="match status" value="1"/>
</dbReference>
<keyword evidence="9 11" id="KW-0413">Isomerase</keyword>
<comment type="caution">
    <text evidence="12">The sequence shown here is derived from an EMBL/GenBank/DDBJ whole genome shotgun (WGS) entry which is preliminary data.</text>
</comment>
<evidence type="ECO:0000256" key="3">
    <source>
        <dbReference type="ARBA" id="ARBA00005028"/>
    </source>
</evidence>
<dbReference type="CDD" id="cd09019">
    <property type="entry name" value="galactose_mutarotase_like"/>
    <property type="match status" value="1"/>
</dbReference>
<evidence type="ECO:0000256" key="1">
    <source>
        <dbReference type="ARBA" id="ARBA00001614"/>
    </source>
</evidence>
<proteinExistence type="inferred from homology"/>
<comment type="pathway">
    <text evidence="3 11">Carbohydrate metabolism; hexose metabolism.</text>
</comment>